<organism evidence="1 2">
    <name type="scientific">Asticcacaulis benevestitus DSM 16100 = ATCC BAA-896</name>
    <dbReference type="NCBI Taxonomy" id="1121022"/>
    <lineage>
        <taxon>Bacteria</taxon>
        <taxon>Pseudomonadati</taxon>
        <taxon>Pseudomonadota</taxon>
        <taxon>Alphaproteobacteria</taxon>
        <taxon>Caulobacterales</taxon>
        <taxon>Caulobacteraceae</taxon>
        <taxon>Asticcacaulis</taxon>
    </lineage>
</organism>
<evidence type="ECO:0000313" key="1">
    <source>
        <dbReference type="EMBL" id="ESQ80302.1"/>
    </source>
</evidence>
<dbReference type="Gene3D" id="1.10.10.10">
    <property type="entry name" value="Winged helix-like DNA-binding domain superfamily/Winged helix DNA-binding domain"/>
    <property type="match status" value="1"/>
</dbReference>
<reference evidence="1 2" key="1">
    <citation type="journal article" date="2014" name="Nature">
        <title>Sequential evolution of bacterial morphology by co-option of a developmental regulator.</title>
        <authorList>
            <person name="Jiang C."/>
            <person name="Brown P.J."/>
            <person name="Ducret A."/>
            <person name="Brun Y.V."/>
        </authorList>
    </citation>
    <scope>NUCLEOTIDE SEQUENCE [LARGE SCALE GENOMIC DNA]</scope>
    <source>
        <strain evidence="1 2">DSM 16100</strain>
    </source>
</reference>
<protein>
    <submittedName>
        <fullName evidence="1">Uncharacterized protein</fullName>
    </submittedName>
</protein>
<dbReference type="PATRIC" id="fig|1121022.4.peg.4579"/>
<name>V4NEI8_9CAUL</name>
<dbReference type="InterPro" id="IPR036388">
    <property type="entry name" value="WH-like_DNA-bd_sf"/>
</dbReference>
<accession>V4NEI8</accession>
<keyword evidence="2" id="KW-1185">Reference proteome</keyword>
<dbReference type="eggNOG" id="COG1846">
    <property type="taxonomic scope" value="Bacteria"/>
</dbReference>
<evidence type="ECO:0000313" key="2">
    <source>
        <dbReference type="Proteomes" id="UP000017837"/>
    </source>
</evidence>
<dbReference type="RefSeq" id="WP_018082311.1">
    <property type="nucleotide sequence ID" value="NZ_AQWM01000012.1"/>
</dbReference>
<dbReference type="AlphaFoldDB" id="V4NEI8"/>
<dbReference type="EMBL" id="AWGB01000096">
    <property type="protein sequence ID" value="ESQ80302.1"/>
    <property type="molecule type" value="Genomic_DNA"/>
</dbReference>
<dbReference type="SUPFAM" id="SSF46785">
    <property type="entry name" value="Winged helix' DNA-binding domain"/>
    <property type="match status" value="1"/>
</dbReference>
<dbReference type="Proteomes" id="UP000017837">
    <property type="component" value="Unassembled WGS sequence"/>
</dbReference>
<dbReference type="STRING" id="1121022.GCA_000376105_02646"/>
<sequence length="328" mass="36979">MAKSALQKEIERYVGETLHTPVRLSAMENVRQLPIYLTSDYQFYDVLLGNRKLVFMIRKDDAGTPAEIRKHLSQAQSKLFVSVVFVTERLTAKNRSRLIKDAIPFVVPGNQLYIPELALDLREHFRAQKVKAGEALTPVAQAVLFRHLLGIRKRDVTASDIAGNLNYTPMSIGRAIDVLTDLGLATSDKVGRERHIHFELEGEALFERAKPLLRSPVRSLRYLTGAERFPNFRLAGESALAKLTPLNPPDVKHFAASLAYWNEIQETEDVAEVDPEEAEAILEIWSYDPAPLARKMTVDSLSLYAQFMGHPDERIAMATDELLGTLNW</sequence>
<proteinExistence type="predicted"/>
<dbReference type="OrthoDB" id="8453791at2"/>
<dbReference type="InterPro" id="IPR036390">
    <property type="entry name" value="WH_DNA-bd_sf"/>
</dbReference>
<comment type="caution">
    <text evidence="1">The sequence shown here is derived from an EMBL/GenBank/DDBJ whole genome shotgun (WGS) entry which is preliminary data.</text>
</comment>
<gene>
    <name evidence="1" type="ORF">ABENE_22365</name>
</gene>